<reference evidence="1 2" key="1">
    <citation type="journal article" date="2022" name="G3 (Bethesda)">
        <title>Whole-genome sequence and methylome profiling of the almond [Prunus dulcis (Mill.) D.A. Webb] cultivar 'Nonpareil'.</title>
        <authorList>
            <person name="D'Amico-Willman K.M."/>
            <person name="Ouma W.Z."/>
            <person name="Meulia T."/>
            <person name="Sideli G.M."/>
            <person name="Gradziel T.M."/>
            <person name="Fresnedo-Ramirez J."/>
        </authorList>
    </citation>
    <scope>NUCLEOTIDE SEQUENCE [LARGE SCALE GENOMIC DNA]</scope>
    <source>
        <strain evidence="1">Clone GOH B32 T37-40</strain>
    </source>
</reference>
<gene>
    <name evidence="1" type="ORF">L3X38_042305</name>
</gene>
<dbReference type="EMBL" id="JAJFAZ020000008">
    <property type="protein sequence ID" value="KAI5313131.1"/>
    <property type="molecule type" value="Genomic_DNA"/>
</dbReference>
<dbReference type="SUPFAM" id="SSF56219">
    <property type="entry name" value="DNase I-like"/>
    <property type="match status" value="1"/>
</dbReference>
<dbReference type="PANTHER" id="PTHR33710">
    <property type="entry name" value="BNAC02G09200D PROTEIN"/>
    <property type="match status" value="1"/>
</dbReference>
<organism evidence="1 2">
    <name type="scientific">Prunus dulcis</name>
    <name type="common">Almond</name>
    <name type="synonym">Amygdalus dulcis</name>
    <dbReference type="NCBI Taxonomy" id="3755"/>
    <lineage>
        <taxon>Eukaryota</taxon>
        <taxon>Viridiplantae</taxon>
        <taxon>Streptophyta</taxon>
        <taxon>Embryophyta</taxon>
        <taxon>Tracheophyta</taxon>
        <taxon>Spermatophyta</taxon>
        <taxon>Magnoliopsida</taxon>
        <taxon>eudicotyledons</taxon>
        <taxon>Gunneridae</taxon>
        <taxon>Pentapetalae</taxon>
        <taxon>rosids</taxon>
        <taxon>fabids</taxon>
        <taxon>Rosales</taxon>
        <taxon>Rosaceae</taxon>
        <taxon>Amygdaloideae</taxon>
        <taxon>Amygdaleae</taxon>
        <taxon>Prunus</taxon>
    </lineage>
</organism>
<keyword evidence="2" id="KW-1185">Reference proteome</keyword>
<name>A0AAD4YL37_PRUDU</name>
<dbReference type="PANTHER" id="PTHR33710:SF71">
    <property type="entry name" value="ENDONUCLEASE_EXONUCLEASE_PHOSPHATASE DOMAIN-CONTAINING PROTEIN"/>
    <property type="match status" value="1"/>
</dbReference>
<comment type="caution">
    <text evidence="1">The sequence shown here is derived from an EMBL/GenBank/DDBJ whole genome shotgun (WGS) entry which is preliminary data.</text>
</comment>
<dbReference type="Gene3D" id="3.60.10.10">
    <property type="entry name" value="Endonuclease/exonuclease/phosphatase"/>
    <property type="match status" value="1"/>
</dbReference>
<dbReference type="AlphaFoldDB" id="A0AAD4YL37"/>
<proteinExistence type="predicted"/>
<evidence type="ECO:0000313" key="1">
    <source>
        <dbReference type="EMBL" id="KAI5313131.1"/>
    </source>
</evidence>
<evidence type="ECO:0000313" key="2">
    <source>
        <dbReference type="Proteomes" id="UP001054821"/>
    </source>
</evidence>
<sequence>MTTEEEDNGTSSTRGGSTRRVLSNDIMTRQWRPALKGLHRCHENLCLELSGYYGWSDSFQSKGAEPHGLSGGLCMFWKHGPQVELVKYAEFYIEVVIHDDEKKVKWHLLAIYASTNERVHCGQWHTLNKKILRYTEPCIVVGNFSDILDSSEKAGGDPRTEQSMAAFRRFLSESMLLHLGFDGYPFTCRNRRESGLIQVRLDRGLASEKWLEPYPKARMMHQILPEKL</sequence>
<dbReference type="InterPro" id="IPR036691">
    <property type="entry name" value="Endo/exonu/phosph_ase_sf"/>
</dbReference>
<dbReference type="Proteomes" id="UP001054821">
    <property type="component" value="Chromosome 8"/>
</dbReference>
<protein>
    <submittedName>
        <fullName evidence="1">Uncharacterized protein</fullName>
    </submittedName>
</protein>
<accession>A0AAD4YL37</accession>